<name>A0A177MZV9_9GAMM</name>
<comment type="function">
    <text evidence="5">Cell division factor that enhances FtsZ-ring assembly. Directly interacts with FtsZ and promotes bundling of FtsZ protofilaments, with a reduction in FtsZ GTPase activity.</text>
</comment>
<evidence type="ECO:0000256" key="2">
    <source>
        <dbReference type="ARBA" id="ARBA00022618"/>
    </source>
</evidence>
<dbReference type="GO" id="GO:0000917">
    <property type="term" value="P:division septum assembly"/>
    <property type="evidence" value="ECO:0007669"/>
    <property type="project" value="UniProtKB-KW"/>
</dbReference>
<keyword evidence="2 5" id="KW-0132">Cell division</keyword>
<keyword evidence="4 5" id="KW-0131">Cell cycle</keyword>
<sequence length="256" mass="28956">MNTQTIYEFPLNERIRVFMRLEQLFQQLSHFMTGSSIFDKRAAINTLLDILTIFGRSDLKSELIKELERHAKVLGHLSSSQDVDNQKLQSILAELGQASRNLYNTTGKVGASVLESGLFQSISQRSAIPGGSCSFDLPAFHYWLEQSQEEQQKDLDQWMQPFVDIRIAIDLVLGFIRQSSMPKQEIAQAGFFQLALDQAHPVQLLRVGIPVSVHSFAEISGGKHRFSIRFLKPSNDENRPVQTKDDISFTLSRCAV</sequence>
<comment type="similarity">
    <text evidence="5">Belongs to the ZapD family.</text>
</comment>
<dbReference type="Gene3D" id="2.60.440.10">
    <property type="entry name" value="YacF-like domains"/>
    <property type="match status" value="1"/>
</dbReference>
<accession>A0A177MZV9</accession>
<dbReference type="GO" id="GO:0032153">
    <property type="term" value="C:cell division site"/>
    <property type="evidence" value="ECO:0007669"/>
    <property type="project" value="TreeGrafter"/>
</dbReference>
<evidence type="ECO:0000313" key="6">
    <source>
        <dbReference type="EMBL" id="OAI11182.1"/>
    </source>
</evidence>
<reference evidence="6 7" key="1">
    <citation type="submission" date="2016-03" db="EMBL/GenBank/DDBJ databases">
        <authorList>
            <person name="Ploux O."/>
        </authorList>
    </citation>
    <scope>NUCLEOTIDE SEQUENCE [LARGE SCALE GENOMIC DNA]</scope>
    <source>
        <strain evidence="6 7">R-45370</strain>
    </source>
</reference>
<dbReference type="Proteomes" id="UP000078476">
    <property type="component" value="Unassembled WGS sequence"/>
</dbReference>
<dbReference type="InterPro" id="IPR036268">
    <property type="entry name" value="ZapD_sf"/>
</dbReference>
<dbReference type="EMBL" id="LUUI01000143">
    <property type="protein sequence ID" value="OAI11182.1"/>
    <property type="molecule type" value="Genomic_DNA"/>
</dbReference>
<evidence type="ECO:0000256" key="5">
    <source>
        <dbReference type="HAMAP-Rule" id="MF_01092"/>
    </source>
</evidence>
<evidence type="ECO:0000256" key="4">
    <source>
        <dbReference type="ARBA" id="ARBA00023306"/>
    </source>
</evidence>
<dbReference type="GO" id="GO:0043093">
    <property type="term" value="P:FtsZ-dependent cytokinesis"/>
    <property type="evidence" value="ECO:0007669"/>
    <property type="project" value="UniProtKB-UniRule"/>
</dbReference>
<dbReference type="InterPro" id="IPR009777">
    <property type="entry name" value="ZapD"/>
</dbReference>
<evidence type="ECO:0000256" key="3">
    <source>
        <dbReference type="ARBA" id="ARBA00023210"/>
    </source>
</evidence>
<dbReference type="OrthoDB" id="5294622at2"/>
<evidence type="ECO:0000256" key="1">
    <source>
        <dbReference type="ARBA" id="ARBA00022490"/>
    </source>
</evidence>
<protein>
    <recommendedName>
        <fullName evidence="5">Cell division protein ZapD</fullName>
    </recommendedName>
    <alternativeName>
        <fullName evidence="5">Z ring-associated protein D</fullName>
    </alternativeName>
</protein>
<dbReference type="AlphaFoldDB" id="A0A177MZV9"/>
<dbReference type="PANTHER" id="PTHR39455:SF1">
    <property type="entry name" value="CELL DIVISION PROTEIN ZAPD"/>
    <property type="match status" value="1"/>
</dbReference>
<dbReference type="GO" id="GO:0005737">
    <property type="term" value="C:cytoplasm"/>
    <property type="evidence" value="ECO:0007669"/>
    <property type="project" value="UniProtKB-SubCell"/>
</dbReference>
<comment type="caution">
    <text evidence="6">The sequence shown here is derived from an EMBL/GenBank/DDBJ whole genome shotgun (WGS) entry which is preliminary data.</text>
</comment>
<evidence type="ECO:0000313" key="7">
    <source>
        <dbReference type="Proteomes" id="UP000078476"/>
    </source>
</evidence>
<proteinExistence type="inferred from homology"/>
<dbReference type="SUPFAM" id="SSF160950">
    <property type="entry name" value="YacF-like"/>
    <property type="match status" value="1"/>
</dbReference>
<dbReference type="InterPro" id="IPR027462">
    <property type="entry name" value="ZapD_C"/>
</dbReference>
<gene>
    <name evidence="5" type="primary">zapD</name>
    <name evidence="6" type="ORF">A1359_14780</name>
</gene>
<dbReference type="HAMAP" id="MF_01092">
    <property type="entry name" value="ZapD"/>
    <property type="match status" value="1"/>
</dbReference>
<dbReference type="STRING" id="980561.A1359_14780"/>
<dbReference type="RefSeq" id="WP_066986005.1">
    <property type="nucleotide sequence ID" value="NZ_LUUI01000143.1"/>
</dbReference>
<keyword evidence="1 5" id="KW-0963">Cytoplasm</keyword>
<dbReference type="Gene3D" id="1.10.3900.10">
    <property type="entry name" value="YacF-like"/>
    <property type="match status" value="1"/>
</dbReference>
<comment type="subunit">
    <text evidence="5">Interacts with FtsZ.</text>
</comment>
<organism evidence="6 7">
    <name type="scientific">Methylomonas lenta</name>
    <dbReference type="NCBI Taxonomy" id="980561"/>
    <lineage>
        <taxon>Bacteria</taxon>
        <taxon>Pseudomonadati</taxon>
        <taxon>Pseudomonadota</taxon>
        <taxon>Gammaproteobacteria</taxon>
        <taxon>Methylococcales</taxon>
        <taxon>Methylococcaceae</taxon>
        <taxon>Methylomonas</taxon>
    </lineage>
</organism>
<dbReference type="Pfam" id="PF07072">
    <property type="entry name" value="ZapD"/>
    <property type="match status" value="1"/>
</dbReference>
<comment type="subcellular location">
    <subcellularLocation>
        <location evidence="5">Cytoplasm</location>
    </subcellularLocation>
    <text evidence="5">Localizes to mid-cell in an FtsZ-dependent manner.</text>
</comment>
<keyword evidence="3 5" id="KW-0717">Septation</keyword>
<dbReference type="PANTHER" id="PTHR39455">
    <property type="entry name" value="CELL DIVISION PROTEIN ZAPD"/>
    <property type="match status" value="1"/>
</dbReference>
<keyword evidence="7" id="KW-1185">Reference proteome</keyword>
<dbReference type="NCBIfam" id="NF003656">
    <property type="entry name" value="PRK05287.1-4"/>
    <property type="match status" value="1"/>
</dbReference>